<dbReference type="SUPFAM" id="SSF54909">
    <property type="entry name" value="Dimeric alpha+beta barrel"/>
    <property type="match status" value="1"/>
</dbReference>
<reference evidence="2 3" key="1">
    <citation type="journal article" date="2024" name="Commun. Biol.">
        <title>Comparative genomic analysis of thermophilic fungi reveals convergent evolutionary adaptations and gene losses.</title>
        <authorList>
            <person name="Steindorff A.S."/>
            <person name="Aguilar-Pontes M.V."/>
            <person name="Robinson A.J."/>
            <person name="Andreopoulos B."/>
            <person name="LaButti K."/>
            <person name="Kuo A."/>
            <person name="Mondo S."/>
            <person name="Riley R."/>
            <person name="Otillar R."/>
            <person name="Haridas S."/>
            <person name="Lipzen A."/>
            <person name="Grimwood J."/>
            <person name="Schmutz J."/>
            <person name="Clum A."/>
            <person name="Reid I.D."/>
            <person name="Moisan M.C."/>
            <person name="Butler G."/>
            <person name="Nguyen T.T.M."/>
            <person name="Dewar K."/>
            <person name="Conant G."/>
            <person name="Drula E."/>
            <person name="Henrissat B."/>
            <person name="Hansel C."/>
            <person name="Singer S."/>
            <person name="Hutchinson M.I."/>
            <person name="de Vries R.P."/>
            <person name="Natvig D.O."/>
            <person name="Powell A.J."/>
            <person name="Tsang A."/>
            <person name="Grigoriev I.V."/>
        </authorList>
    </citation>
    <scope>NUCLEOTIDE SEQUENCE [LARGE SCALE GENOMIC DNA]</scope>
    <source>
        <strain evidence="2 3">ATCC 22073</strain>
    </source>
</reference>
<protein>
    <recommendedName>
        <fullName evidence="1">YCII-related domain-containing protein</fullName>
    </recommendedName>
</protein>
<evidence type="ECO:0000313" key="2">
    <source>
        <dbReference type="EMBL" id="KAL2269178.1"/>
    </source>
</evidence>
<dbReference type="Pfam" id="PF03795">
    <property type="entry name" value="YCII"/>
    <property type="match status" value="1"/>
</dbReference>
<gene>
    <name evidence="2" type="ORF">VTJ83DRAFT_4024</name>
</gene>
<dbReference type="PANTHER" id="PTHR33606">
    <property type="entry name" value="PROTEIN YCII"/>
    <property type="match status" value="1"/>
</dbReference>
<dbReference type="GeneID" id="98125112"/>
<sequence length="119" mass="13067">MSTTAAASEAPKKIEWLVVIPDRPGAHEKRLEVRPQHFVGIQAAKESGLYQLGGAILNDPPASDDPSTFSFAGSTIVIRASSREEILENLRSDIYAVSGVWDVEKAQMWPLLCAFRTQK</sequence>
<name>A0ABR4DFP0_9PEZI</name>
<organism evidence="2 3">
    <name type="scientific">Remersonia thermophila</name>
    <dbReference type="NCBI Taxonomy" id="72144"/>
    <lineage>
        <taxon>Eukaryota</taxon>
        <taxon>Fungi</taxon>
        <taxon>Dikarya</taxon>
        <taxon>Ascomycota</taxon>
        <taxon>Pezizomycotina</taxon>
        <taxon>Sordariomycetes</taxon>
        <taxon>Sordariomycetidae</taxon>
        <taxon>Sordariales</taxon>
        <taxon>Sordariales incertae sedis</taxon>
        <taxon>Remersonia</taxon>
    </lineage>
</organism>
<dbReference type="EMBL" id="JAZGUE010000003">
    <property type="protein sequence ID" value="KAL2269178.1"/>
    <property type="molecule type" value="Genomic_DNA"/>
</dbReference>
<dbReference type="PANTHER" id="PTHR33606:SF3">
    <property type="entry name" value="PROTEIN YCII"/>
    <property type="match status" value="1"/>
</dbReference>
<evidence type="ECO:0000259" key="1">
    <source>
        <dbReference type="Pfam" id="PF03795"/>
    </source>
</evidence>
<proteinExistence type="predicted"/>
<dbReference type="InterPro" id="IPR011008">
    <property type="entry name" value="Dimeric_a/b-barrel"/>
</dbReference>
<comment type="caution">
    <text evidence="2">The sequence shown here is derived from an EMBL/GenBank/DDBJ whole genome shotgun (WGS) entry which is preliminary data.</text>
</comment>
<dbReference type="InterPro" id="IPR005545">
    <property type="entry name" value="YCII"/>
</dbReference>
<dbReference type="Proteomes" id="UP001600064">
    <property type="component" value="Unassembled WGS sequence"/>
</dbReference>
<dbReference type="InterPro" id="IPR051807">
    <property type="entry name" value="Sec-metab_biosynth-assoc"/>
</dbReference>
<evidence type="ECO:0000313" key="3">
    <source>
        <dbReference type="Proteomes" id="UP001600064"/>
    </source>
</evidence>
<accession>A0ABR4DFP0</accession>
<keyword evidence="3" id="KW-1185">Reference proteome</keyword>
<dbReference type="Gene3D" id="3.30.70.1060">
    <property type="entry name" value="Dimeric alpha+beta barrel"/>
    <property type="match status" value="1"/>
</dbReference>
<dbReference type="RefSeq" id="XP_070867902.1">
    <property type="nucleotide sequence ID" value="XM_071010468.1"/>
</dbReference>
<feature type="domain" description="YCII-related" evidence="1">
    <location>
        <begin position="16"/>
        <end position="102"/>
    </location>
</feature>